<dbReference type="Proteomes" id="UP000765509">
    <property type="component" value="Unassembled WGS sequence"/>
</dbReference>
<proteinExistence type="predicted"/>
<keyword evidence="2" id="KW-1185">Reference proteome</keyword>
<protein>
    <submittedName>
        <fullName evidence="1">Uncharacterized protein</fullName>
    </submittedName>
</protein>
<gene>
    <name evidence="1" type="ORF">O181_004329</name>
</gene>
<comment type="caution">
    <text evidence="1">The sequence shown here is derived from an EMBL/GenBank/DDBJ whole genome shotgun (WGS) entry which is preliminary data.</text>
</comment>
<evidence type="ECO:0000313" key="1">
    <source>
        <dbReference type="EMBL" id="MBW0464614.1"/>
    </source>
</evidence>
<name>A0A9Q3BG07_9BASI</name>
<evidence type="ECO:0000313" key="2">
    <source>
        <dbReference type="Proteomes" id="UP000765509"/>
    </source>
</evidence>
<reference evidence="1" key="1">
    <citation type="submission" date="2021-03" db="EMBL/GenBank/DDBJ databases">
        <title>Draft genome sequence of rust myrtle Austropuccinia psidii MF-1, a brazilian biotype.</title>
        <authorList>
            <person name="Quecine M.C."/>
            <person name="Pachon D.M.R."/>
            <person name="Bonatelli M.L."/>
            <person name="Correr F.H."/>
            <person name="Franceschini L.M."/>
            <person name="Leite T.F."/>
            <person name="Margarido G.R.A."/>
            <person name="Almeida C.A."/>
            <person name="Ferrarezi J.A."/>
            <person name="Labate C.A."/>
        </authorList>
    </citation>
    <scope>NUCLEOTIDE SEQUENCE</scope>
    <source>
        <strain evidence="1">MF-1</strain>
    </source>
</reference>
<sequence>MEKRKVQNSNQLPPGINHQVEYRSKRLEKIGQLLEKLQISGNLPQVNVASDSKELSLPSGSDYKAFIFEEVNAMVVKKCCGLIYLDSSSRRTVFNYLSLLEDPTPSKKKINTFPNPIKVTHLGTLLLNGVKLYPV</sequence>
<dbReference type="OrthoDB" id="2506384at2759"/>
<organism evidence="1 2">
    <name type="scientific">Austropuccinia psidii MF-1</name>
    <dbReference type="NCBI Taxonomy" id="1389203"/>
    <lineage>
        <taxon>Eukaryota</taxon>
        <taxon>Fungi</taxon>
        <taxon>Dikarya</taxon>
        <taxon>Basidiomycota</taxon>
        <taxon>Pucciniomycotina</taxon>
        <taxon>Pucciniomycetes</taxon>
        <taxon>Pucciniales</taxon>
        <taxon>Sphaerophragmiaceae</taxon>
        <taxon>Austropuccinia</taxon>
    </lineage>
</organism>
<accession>A0A9Q3BG07</accession>
<dbReference type="AlphaFoldDB" id="A0A9Q3BG07"/>
<dbReference type="EMBL" id="AVOT02000831">
    <property type="protein sequence ID" value="MBW0464614.1"/>
    <property type="molecule type" value="Genomic_DNA"/>
</dbReference>